<proteinExistence type="predicted"/>
<reference evidence="3" key="1">
    <citation type="submission" date="2019-07" db="EMBL/GenBank/DDBJ databases">
        <title>Shewanella sp. YLB-08 draft genomic sequence.</title>
        <authorList>
            <person name="Yu L."/>
        </authorList>
    </citation>
    <scope>NUCLEOTIDE SEQUENCE [LARGE SCALE GENOMIC DNA]</scope>
    <source>
        <strain evidence="3">JCM 20706</strain>
    </source>
</reference>
<dbReference type="EMBL" id="VKGK01000001">
    <property type="protein sequence ID" value="TRY16335.1"/>
    <property type="molecule type" value="Genomic_DNA"/>
</dbReference>
<dbReference type="SUPFAM" id="SSF52096">
    <property type="entry name" value="ClpP/crotonase"/>
    <property type="match status" value="1"/>
</dbReference>
<comment type="caution">
    <text evidence="2">The sequence shown here is derived from an EMBL/GenBank/DDBJ whole genome shotgun (WGS) entry which is preliminary data.</text>
</comment>
<dbReference type="InterPro" id="IPR029045">
    <property type="entry name" value="ClpP/crotonase-like_dom_sf"/>
</dbReference>
<organism evidence="2 3">
    <name type="scientific">Shewanella hanedai</name>
    <name type="common">Alteromonas hanedai</name>
    <dbReference type="NCBI Taxonomy" id="25"/>
    <lineage>
        <taxon>Bacteria</taxon>
        <taxon>Pseudomonadati</taxon>
        <taxon>Pseudomonadota</taxon>
        <taxon>Gammaproteobacteria</taxon>
        <taxon>Alteromonadales</taxon>
        <taxon>Shewanellaceae</taxon>
        <taxon>Shewanella</taxon>
    </lineage>
</organism>
<evidence type="ECO:0000259" key="1">
    <source>
        <dbReference type="Pfam" id="PF03572"/>
    </source>
</evidence>
<dbReference type="Pfam" id="PF03572">
    <property type="entry name" value="Peptidase_S41"/>
    <property type="match status" value="1"/>
</dbReference>
<evidence type="ECO:0000313" key="3">
    <source>
        <dbReference type="Proteomes" id="UP000318126"/>
    </source>
</evidence>
<accession>A0A553JV56</accession>
<name>A0A553JV56_SHEHA</name>
<protein>
    <recommendedName>
        <fullName evidence="1">Tail specific protease domain-containing protein</fullName>
    </recommendedName>
</protein>
<dbReference type="OrthoDB" id="6250179at2"/>
<evidence type="ECO:0000313" key="2">
    <source>
        <dbReference type="EMBL" id="TRY16335.1"/>
    </source>
</evidence>
<keyword evidence="3" id="KW-1185">Reference proteome</keyword>
<dbReference type="InterPro" id="IPR005151">
    <property type="entry name" value="Tail-specific_protease"/>
</dbReference>
<gene>
    <name evidence="2" type="ORF">FN961_01550</name>
</gene>
<dbReference type="AlphaFoldDB" id="A0A553JV56"/>
<feature type="domain" description="Tail specific protease" evidence="1">
    <location>
        <begin position="268"/>
        <end position="453"/>
    </location>
</feature>
<sequence>MTFGFKDIVNIFGICLLLCILQLSRFMLVDNTLKTSLSYNQMQQDLDSLFYEIERHSAFTSLDPSRLQKIKQKIDYLCYRYPVQIDANQFHTEMVKLLAQLDDPGLYLSPDITPTGQLPFTLRPMGDFWLALDTFDNPLALEHPFVTHIDGIPISRWLSTAKHFMPKSQQGSVRLQRQWLSQIDILRTEMGIESAETLTLSLSNGEDSKSQLELTIPLKLAPVYQELSLTSLDKTAVPIKITDLNNLATDNLMQSELKLAFENPLTLLDLREASGVSNTLLNMLINEFADPTPLNRVSQNAVNPVFTLAQYRRSIDFKSDYLRPDYFRPLDELTFFEQIQISEVKKEIERQHTDHFSQLYGRKNQALPSKHSRSNQLVLLIGPQCRQECEWVAYLARNWSRVTLVGEKTLGDIGKHYRFRLPNSKLSIELTTSLNYSNQGKLISGVGTQPDIQHTENEPLHWQTLNTLLNEQAINQNKGKLSQSYVTATKN</sequence>
<dbReference type="Gene3D" id="3.90.226.10">
    <property type="entry name" value="2-enoyl-CoA Hydratase, Chain A, domain 1"/>
    <property type="match status" value="1"/>
</dbReference>
<dbReference type="Proteomes" id="UP000318126">
    <property type="component" value="Unassembled WGS sequence"/>
</dbReference>
<dbReference type="RefSeq" id="WP_143562781.1">
    <property type="nucleotide sequence ID" value="NZ_BMPL01000001.1"/>
</dbReference>
<dbReference type="GO" id="GO:0006508">
    <property type="term" value="P:proteolysis"/>
    <property type="evidence" value="ECO:0007669"/>
    <property type="project" value="InterPro"/>
</dbReference>
<dbReference type="GO" id="GO:0008236">
    <property type="term" value="F:serine-type peptidase activity"/>
    <property type="evidence" value="ECO:0007669"/>
    <property type="project" value="InterPro"/>
</dbReference>